<evidence type="ECO:0000259" key="3">
    <source>
        <dbReference type="Pfam" id="PF00501"/>
    </source>
</evidence>
<dbReference type="Proteomes" id="UP000029556">
    <property type="component" value="Unassembled WGS sequence"/>
</dbReference>
<organism evidence="4 5">
    <name type="scientific">Hoylesella buccalis DNF00853</name>
    <dbReference type="NCBI Taxonomy" id="1401074"/>
    <lineage>
        <taxon>Bacteria</taxon>
        <taxon>Pseudomonadati</taxon>
        <taxon>Bacteroidota</taxon>
        <taxon>Bacteroidia</taxon>
        <taxon>Bacteroidales</taxon>
        <taxon>Prevotellaceae</taxon>
        <taxon>Hoylesella</taxon>
    </lineage>
</organism>
<evidence type="ECO:0000256" key="2">
    <source>
        <dbReference type="ARBA" id="ARBA00022840"/>
    </source>
</evidence>
<keyword evidence="4" id="KW-0436">Ligase</keyword>
<evidence type="ECO:0000313" key="4">
    <source>
        <dbReference type="EMBL" id="KGF33737.1"/>
    </source>
</evidence>
<dbReference type="EMBL" id="JRNN01000078">
    <property type="protein sequence ID" value="KGF33737.1"/>
    <property type="molecule type" value="Genomic_DNA"/>
</dbReference>
<dbReference type="RefSeq" id="WP_036874022.1">
    <property type="nucleotide sequence ID" value="NZ_JRNN01000078.1"/>
</dbReference>
<comment type="caution">
    <text evidence="4">The sequence shown here is derived from an EMBL/GenBank/DDBJ whole genome shotgun (WGS) entry which is preliminary data.</text>
</comment>
<keyword evidence="1" id="KW-0547">Nucleotide-binding</keyword>
<keyword evidence="2" id="KW-0067">ATP-binding</keyword>
<evidence type="ECO:0000313" key="5">
    <source>
        <dbReference type="Proteomes" id="UP000029556"/>
    </source>
</evidence>
<dbReference type="PANTHER" id="PTHR43272">
    <property type="entry name" value="LONG-CHAIN-FATTY-ACID--COA LIGASE"/>
    <property type="match status" value="1"/>
</dbReference>
<reference evidence="4 5" key="1">
    <citation type="submission" date="2014-07" db="EMBL/GenBank/DDBJ databases">
        <authorList>
            <person name="McCorrison J."/>
            <person name="Sanka R."/>
            <person name="Torralba M."/>
            <person name="Gillis M."/>
            <person name="Haft D.H."/>
            <person name="Methe B."/>
            <person name="Sutton G."/>
            <person name="Nelson K.E."/>
        </authorList>
    </citation>
    <scope>NUCLEOTIDE SEQUENCE [LARGE SCALE GENOMIC DNA]</scope>
    <source>
        <strain evidence="4 5">DNF00853</strain>
    </source>
</reference>
<dbReference type="InterPro" id="IPR020845">
    <property type="entry name" value="AMP-binding_CS"/>
</dbReference>
<dbReference type="GO" id="GO:0016020">
    <property type="term" value="C:membrane"/>
    <property type="evidence" value="ECO:0007669"/>
    <property type="project" value="TreeGrafter"/>
</dbReference>
<name>A0A096AT05_9BACT</name>
<sequence>MQTRHHLSVLIHEQAKKYGSRDALTFRSFGSLKWKTVSWKQFSLRVKQVSNALIDFGLKPQESIGVFAQNCIQYLYTDFGAYGIRAVSIPFYATSSEQQIQYMINNAQIRFLFVGEQEQYNKAHRIFSLCPTLERIIIFDHSVRVSSYDPNAIYFEDFIRIGENLLHQTEVEKRWADVNDEDICNILYTSGTTGVSKGVVLTYGQYDAAMEANGKCVPIGEEDRVVSFLPITHIFERGWMYLCLTAGAHIIINTYPKEIQQTMREVKPTAMSAVPRFWEKVYVAVKERIDSANPVQKKLFNRALAIGKKYNVDYLSKGKRPPFALSAEYQVYNKSVMALVRKQIGLQNPHFFPTAGAYVSPEVEEFVHSIGIFMMVGYGLTESLATVSCDRMDRPYTVGSVGRPVDGIQIKIGENNEILLKGPTITRGYYELPNANAAAFDEDGFFHTGDAGYMKDGELYLTERIKDLFKTSNGKYVAPQMIEAMLLVDKYVDQVVIIADQRKFVSALIVPEFRLLEEYASDHGISYVDREELCGNKQINDMMMERIKTLQQSLAHYEQIKRFTLLSHHFNMERGELTNTLKIRRPAVYKIYKDVIDSMYEE</sequence>
<evidence type="ECO:0000256" key="1">
    <source>
        <dbReference type="ARBA" id="ARBA00022741"/>
    </source>
</evidence>
<dbReference type="Pfam" id="PF00501">
    <property type="entry name" value="AMP-binding"/>
    <property type="match status" value="1"/>
</dbReference>
<proteinExistence type="predicted"/>
<accession>A0A096AT05</accession>
<dbReference type="InterPro" id="IPR042099">
    <property type="entry name" value="ANL_N_sf"/>
</dbReference>
<protein>
    <submittedName>
        <fullName evidence="4">Long-chain fatty acid--CoA ligase</fullName>
    </submittedName>
</protein>
<dbReference type="Gene3D" id="3.40.50.12780">
    <property type="entry name" value="N-terminal domain of ligase-like"/>
    <property type="match status" value="1"/>
</dbReference>
<gene>
    <name evidence="4" type="ORF">HMPREF2137_09935</name>
</gene>
<dbReference type="GO" id="GO:0004467">
    <property type="term" value="F:long-chain fatty acid-CoA ligase activity"/>
    <property type="evidence" value="ECO:0007669"/>
    <property type="project" value="TreeGrafter"/>
</dbReference>
<feature type="domain" description="AMP-dependent synthetase/ligase" evidence="3">
    <location>
        <begin position="12"/>
        <end position="430"/>
    </location>
</feature>
<dbReference type="CDD" id="cd05907">
    <property type="entry name" value="VL_LC_FACS_like"/>
    <property type="match status" value="1"/>
</dbReference>
<dbReference type="SUPFAM" id="SSF56801">
    <property type="entry name" value="Acetyl-CoA synthetase-like"/>
    <property type="match status" value="1"/>
</dbReference>
<dbReference type="PROSITE" id="PS00455">
    <property type="entry name" value="AMP_BINDING"/>
    <property type="match status" value="1"/>
</dbReference>
<dbReference type="AlphaFoldDB" id="A0A096AT05"/>
<dbReference type="GO" id="GO:0005524">
    <property type="term" value="F:ATP binding"/>
    <property type="evidence" value="ECO:0007669"/>
    <property type="project" value="UniProtKB-KW"/>
</dbReference>
<dbReference type="OrthoDB" id="9803968at2"/>
<dbReference type="PANTHER" id="PTHR43272:SF33">
    <property type="entry name" value="AMP-BINDING DOMAIN-CONTAINING PROTEIN-RELATED"/>
    <property type="match status" value="1"/>
</dbReference>
<dbReference type="Pfam" id="PF23562">
    <property type="entry name" value="AMP-binding_C_3"/>
    <property type="match status" value="1"/>
</dbReference>
<dbReference type="InterPro" id="IPR000873">
    <property type="entry name" value="AMP-dep_synth/lig_dom"/>
</dbReference>